<dbReference type="GO" id="GO:0141052">
    <property type="term" value="F:histone H3 demethylase activity"/>
    <property type="evidence" value="ECO:0007669"/>
    <property type="project" value="UniProtKB-ARBA"/>
</dbReference>
<reference evidence="4 5" key="1">
    <citation type="journal article" date="2010" name="Science">
        <title>Genomic analysis of organismal complexity in the multicellular green alga Volvox carteri.</title>
        <authorList>
            <person name="Prochnik S.E."/>
            <person name="Umen J."/>
            <person name="Nedelcu A.M."/>
            <person name="Hallmann A."/>
            <person name="Miller S.M."/>
            <person name="Nishii I."/>
            <person name="Ferris P."/>
            <person name="Kuo A."/>
            <person name="Mitros T."/>
            <person name="Fritz-Laylin L.K."/>
            <person name="Hellsten U."/>
            <person name="Chapman J."/>
            <person name="Simakov O."/>
            <person name="Rensing S.A."/>
            <person name="Terry A."/>
            <person name="Pangilinan J."/>
            <person name="Kapitonov V."/>
            <person name="Jurka J."/>
            <person name="Salamov A."/>
            <person name="Shapiro H."/>
            <person name="Schmutz J."/>
            <person name="Grimwood J."/>
            <person name="Lindquist E."/>
            <person name="Lucas S."/>
            <person name="Grigoriev I.V."/>
            <person name="Schmitt R."/>
            <person name="Kirk D."/>
            <person name="Rokhsar D.S."/>
        </authorList>
    </citation>
    <scope>NUCLEOTIDE SEQUENCE [LARGE SCALE GENOMIC DNA]</scope>
    <source>
        <strain evidence="5">f. Nagariensis / Eve</strain>
    </source>
</reference>
<dbReference type="KEGG" id="vcn:VOLCADRAFT_57805"/>
<dbReference type="PANTHER" id="PTHR10694">
    <property type="entry name" value="LYSINE-SPECIFIC DEMETHYLASE"/>
    <property type="match status" value="1"/>
</dbReference>
<dbReference type="SUPFAM" id="SSF51197">
    <property type="entry name" value="Clavaminate synthase-like"/>
    <property type="match status" value="1"/>
</dbReference>
<dbReference type="SMART" id="SM00558">
    <property type="entry name" value="JmjC"/>
    <property type="match status" value="1"/>
</dbReference>
<name>D8TNQ1_VOLCA</name>
<evidence type="ECO:0000259" key="3">
    <source>
        <dbReference type="PROSITE" id="PS51184"/>
    </source>
</evidence>
<dbReference type="InterPro" id="IPR003347">
    <property type="entry name" value="JmjC_dom"/>
</dbReference>
<dbReference type="GO" id="GO:0000785">
    <property type="term" value="C:chromatin"/>
    <property type="evidence" value="ECO:0007669"/>
    <property type="project" value="TreeGrafter"/>
</dbReference>
<evidence type="ECO:0000256" key="2">
    <source>
        <dbReference type="ARBA" id="ARBA00023004"/>
    </source>
</evidence>
<accession>D8TNQ1</accession>
<keyword evidence="1" id="KW-0479">Metal-binding</keyword>
<dbReference type="PANTHER" id="PTHR10694:SF33">
    <property type="entry name" value="LYSINE-SPECIFIC DEMETHYLASE 5"/>
    <property type="match status" value="1"/>
</dbReference>
<dbReference type="GO" id="GO:0010468">
    <property type="term" value="P:regulation of gene expression"/>
    <property type="evidence" value="ECO:0007669"/>
    <property type="project" value="TreeGrafter"/>
</dbReference>
<dbReference type="STRING" id="3068.D8TNQ1"/>
<evidence type="ECO:0000313" key="5">
    <source>
        <dbReference type="Proteomes" id="UP000001058"/>
    </source>
</evidence>
<dbReference type="InParanoid" id="D8TNQ1"/>
<dbReference type="eggNOG" id="KOG1246">
    <property type="taxonomic scope" value="Eukaryota"/>
</dbReference>
<dbReference type="GeneID" id="9621004"/>
<keyword evidence="5" id="KW-1185">Reference proteome</keyword>
<dbReference type="Pfam" id="PF02928">
    <property type="entry name" value="zf-C5HC2"/>
    <property type="match status" value="1"/>
</dbReference>
<dbReference type="PROSITE" id="PS51184">
    <property type="entry name" value="JMJC"/>
    <property type="match status" value="1"/>
</dbReference>
<organism evidence="5">
    <name type="scientific">Volvox carteri f. nagariensis</name>
    <dbReference type="NCBI Taxonomy" id="3068"/>
    <lineage>
        <taxon>Eukaryota</taxon>
        <taxon>Viridiplantae</taxon>
        <taxon>Chlorophyta</taxon>
        <taxon>core chlorophytes</taxon>
        <taxon>Chlorophyceae</taxon>
        <taxon>CS clade</taxon>
        <taxon>Chlamydomonadales</taxon>
        <taxon>Volvocaceae</taxon>
        <taxon>Volvox</taxon>
    </lineage>
</organism>
<dbReference type="Proteomes" id="UP000001058">
    <property type="component" value="Unassembled WGS sequence"/>
</dbReference>
<dbReference type="Gene3D" id="2.60.120.650">
    <property type="entry name" value="Cupin"/>
    <property type="match status" value="1"/>
</dbReference>
<dbReference type="EMBL" id="GL378329">
    <property type="protein sequence ID" value="EFJ51032.1"/>
    <property type="molecule type" value="Genomic_DNA"/>
</dbReference>
<dbReference type="InterPro" id="IPR004198">
    <property type="entry name" value="Znf_C5HC2"/>
</dbReference>
<protein>
    <recommendedName>
        <fullName evidence="3">JmjC domain-containing protein</fullName>
    </recommendedName>
</protein>
<evidence type="ECO:0000313" key="4">
    <source>
        <dbReference type="EMBL" id="EFJ51032.1"/>
    </source>
</evidence>
<dbReference type="AlphaFoldDB" id="D8TNQ1"/>
<gene>
    <name evidence="4" type="ORF">VOLCADRAFT_57805</name>
</gene>
<dbReference type="GO" id="GO:0046872">
    <property type="term" value="F:metal ion binding"/>
    <property type="evidence" value="ECO:0007669"/>
    <property type="project" value="UniProtKB-KW"/>
</dbReference>
<dbReference type="Pfam" id="PF02373">
    <property type="entry name" value="JmjC"/>
    <property type="match status" value="1"/>
</dbReference>
<proteinExistence type="predicted"/>
<keyword evidence="2" id="KW-0408">Iron</keyword>
<dbReference type="RefSeq" id="XP_002948044.1">
    <property type="nucleotide sequence ID" value="XM_002947998.1"/>
</dbReference>
<evidence type="ECO:0000256" key="1">
    <source>
        <dbReference type="ARBA" id="ARBA00022723"/>
    </source>
</evidence>
<sequence length="372" mass="41213">MEPYTSSRLLWRGGLQASWEEVESEFWRLVEEGEEQVEVLMAVDLDSAVYGTGFPRCDGSAAPPSPYAVHKWNLNNLPRLEGPHPSLLRHVSAPLPGLTTPWLQVGMMFSSTTWHLEEHLMYDVSYNHLGDPRRCYAVPNSHRAAFEAAVRDAMPAGASGAGDGSQQLMLAQLPRALRAAGVLVYSVTQAAGEFVVTWPGAYHAAVGLGVHVEEHISMAPPDWLRFAEEAERRQRLSRRKPAFNQQEMLLHAARGECSPSLATFLVPELCRVIEQEHRLRLALWEQGTTQLFMPCEAVQALQSDPHECAVCRSMLHLSGVECCRCPAGRIVCLHHAGALCGCPPDRRRLAFRHSIKELHQVRLPDLVGTAAG</sequence>
<dbReference type="OrthoDB" id="19286at2759"/>
<feature type="domain" description="JmjC" evidence="3">
    <location>
        <begin position="66"/>
        <end position="235"/>
    </location>
</feature>
<dbReference type="GO" id="GO:0005634">
    <property type="term" value="C:nucleus"/>
    <property type="evidence" value="ECO:0007669"/>
    <property type="project" value="TreeGrafter"/>
</dbReference>